<gene>
    <name evidence="1" type="ORF">VNO78_15374</name>
</gene>
<sequence>MKTNLENFVHIQNLHNHNGRNACPKINPDHWITKLVRPLSRVARNISTLSPLTVQNNAFYRENLHLRDGESDTLSSISRERERAWKFDFSIVGVNCDVM</sequence>
<reference evidence="1 2" key="1">
    <citation type="submission" date="2024-01" db="EMBL/GenBank/DDBJ databases">
        <title>The genomes of 5 underutilized Papilionoideae crops provide insights into root nodulation and disease resistanc.</title>
        <authorList>
            <person name="Jiang F."/>
        </authorList>
    </citation>
    <scope>NUCLEOTIDE SEQUENCE [LARGE SCALE GENOMIC DNA]</scope>
    <source>
        <strain evidence="1">DUOXIRENSHENG_FW03</strain>
        <tissue evidence="1">Leaves</tissue>
    </source>
</reference>
<organism evidence="1 2">
    <name type="scientific">Psophocarpus tetragonolobus</name>
    <name type="common">Winged bean</name>
    <name type="synonym">Dolichos tetragonolobus</name>
    <dbReference type="NCBI Taxonomy" id="3891"/>
    <lineage>
        <taxon>Eukaryota</taxon>
        <taxon>Viridiplantae</taxon>
        <taxon>Streptophyta</taxon>
        <taxon>Embryophyta</taxon>
        <taxon>Tracheophyta</taxon>
        <taxon>Spermatophyta</taxon>
        <taxon>Magnoliopsida</taxon>
        <taxon>eudicotyledons</taxon>
        <taxon>Gunneridae</taxon>
        <taxon>Pentapetalae</taxon>
        <taxon>rosids</taxon>
        <taxon>fabids</taxon>
        <taxon>Fabales</taxon>
        <taxon>Fabaceae</taxon>
        <taxon>Papilionoideae</taxon>
        <taxon>50 kb inversion clade</taxon>
        <taxon>NPAAA clade</taxon>
        <taxon>indigoferoid/millettioid clade</taxon>
        <taxon>Phaseoleae</taxon>
        <taxon>Psophocarpus</taxon>
    </lineage>
</organism>
<keyword evidence="2" id="KW-1185">Reference proteome</keyword>
<accession>A0AAN9SDX1</accession>
<evidence type="ECO:0000313" key="1">
    <source>
        <dbReference type="EMBL" id="KAK7394833.1"/>
    </source>
</evidence>
<dbReference type="Proteomes" id="UP001386955">
    <property type="component" value="Unassembled WGS sequence"/>
</dbReference>
<proteinExistence type="predicted"/>
<name>A0AAN9SDX1_PSOTE</name>
<comment type="caution">
    <text evidence="1">The sequence shown here is derived from an EMBL/GenBank/DDBJ whole genome shotgun (WGS) entry which is preliminary data.</text>
</comment>
<dbReference type="EMBL" id="JAYMYS010000004">
    <property type="protein sequence ID" value="KAK7394833.1"/>
    <property type="molecule type" value="Genomic_DNA"/>
</dbReference>
<protein>
    <submittedName>
        <fullName evidence="1">Uncharacterized protein</fullName>
    </submittedName>
</protein>
<evidence type="ECO:0000313" key="2">
    <source>
        <dbReference type="Proteomes" id="UP001386955"/>
    </source>
</evidence>
<dbReference type="AlphaFoldDB" id="A0AAN9SDX1"/>